<dbReference type="InterPro" id="IPR000683">
    <property type="entry name" value="Gfo/Idh/MocA-like_OxRdtase_N"/>
</dbReference>
<dbReference type="GO" id="GO:0000166">
    <property type="term" value="F:nucleotide binding"/>
    <property type="evidence" value="ECO:0007669"/>
    <property type="project" value="InterPro"/>
</dbReference>
<keyword evidence="2" id="KW-0560">Oxidoreductase</keyword>
<dbReference type="InterPro" id="IPR055170">
    <property type="entry name" value="GFO_IDH_MocA-like_dom"/>
</dbReference>
<sequence length="323" mass="35859">MTTFNWAIVGLGGIAANMADTLQARDNKIYAVASRSTAKAEAFAENYTVEKTYGSYSEVFADEKVDIVYIATPHNNHYEYIMEALHHNKHVLCEKAITVNSSELEEIIALAQEKKLFVSEAMTIFHMPLFKEIKRLINEGILGEMKMIQASFGSSKPYDVTSRFFNPDLAGGALLDIGTYAVSFARYFLSSQPHQIKTTMKQFETGVDEQSGILLQNNEGEIAVINLSIRAKTPKTAVLGGDKGYITITDYPRADKATFISTAGETTLIQAGSSADAMLYEVEDFEKLLLGNLENTLPLSKDVLDILTDVREQWGLVYSFEKK</sequence>
<feature type="domain" description="Gfo/Idh/MocA-like oxidoreductase N-terminal" evidence="3">
    <location>
        <begin position="4"/>
        <end position="119"/>
    </location>
</feature>
<dbReference type="PANTHER" id="PTHR22604:SF105">
    <property type="entry name" value="TRANS-1,2-DIHYDROBENZENE-1,2-DIOL DEHYDROGENASE"/>
    <property type="match status" value="1"/>
</dbReference>
<name>A0A1D2L907_BROTH</name>
<evidence type="ECO:0000259" key="4">
    <source>
        <dbReference type="Pfam" id="PF22725"/>
    </source>
</evidence>
<evidence type="ECO:0000313" key="6">
    <source>
        <dbReference type="Proteomes" id="UP000243591"/>
    </source>
</evidence>
<dbReference type="OrthoDB" id="9815825at2"/>
<dbReference type="Pfam" id="PF22725">
    <property type="entry name" value="GFO_IDH_MocA_C3"/>
    <property type="match status" value="1"/>
</dbReference>
<evidence type="ECO:0000256" key="1">
    <source>
        <dbReference type="ARBA" id="ARBA00010928"/>
    </source>
</evidence>
<dbReference type="InterPro" id="IPR036291">
    <property type="entry name" value="NAD(P)-bd_dom_sf"/>
</dbReference>
<dbReference type="Gene3D" id="3.30.360.10">
    <property type="entry name" value="Dihydrodipicolinate Reductase, domain 2"/>
    <property type="match status" value="1"/>
</dbReference>
<dbReference type="STRING" id="2756.BFR44_07770"/>
<protein>
    <submittedName>
        <fullName evidence="5">Gfo/Idh/MocA family oxidoreductase</fullName>
    </submittedName>
</protein>
<dbReference type="InterPro" id="IPR050984">
    <property type="entry name" value="Gfo/Idh/MocA_domain"/>
</dbReference>
<dbReference type="SUPFAM" id="SSF51735">
    <property type="entry name" value="NAD(P)-binding Rossmann-fold domains"/>
    <property type="match status" value="1"/>
</dbReference>
<dbReference type="PANTHER" id="PTHR22604">
    <property type="entry name" value="OXIDOREDUCTASES"/>
    <property type="match status" value="1"/>
</dbReference>
<dbReference type="Pfam" id="PF01408">
    <property type="entry name" value="GFO_IDH_MocA"/>
    <property type="match status" value="1"/>
</dbReference>
<reference evidence="5 6" key="1">
    <citation type="submission" date="2017-09" db="EMBL/GenBank/DDBJ databases">
        <title>Complete Genome Sequences of Two Strains of the Meat Spoilage Bacterium Brochothrix thermosphacta Isolated from Ground Chicken.</title>
        <authorList>
            <person name="Paoli G.C."/>
            <person name="Wijey C."/>
            <person name="Chen C.-Y."/>
            <person name="Nguyen L."/>
            <person name="Yan X."/>
            <person name="Irwin P.L."/>
        </authorList>
    </citation>
    <scope>NUCLEOTIDE SEQUENCE [LARGE SCALE GENOMIC DNA]</scope>
    <source>
        <strain evidence="5 6">BI</strain>
    </source>
</reference>
<accession>A0A1D2L907</accession>
<dbReference type="Gene3D" id="3.40.50.720">
    <property type="entry name" value="NAD(P)-binding Rossmann-like Domain"/>
    <property type="match status" value="1"/>
</dbReference>
<dbReference type="KEGG" id="bths:CNY62_04050"/>
<organism evidence="5 6">
    <name type="scientific">Brochothrix thermosphacta</name>
    <name type="common">Microbacterium thermosphactum</name>
    <dbReference type="NCBI Taxonomy" id="2756"/>
    <lineage>
        <taxon>Bacteria</taxon>
        <taxon>Bacillati</taxon>
        <taxon>Bacillota</taxon>
        <taxon>Bacilli</taxon>
        <taxon>Bacillales</taxon>
        <taxon>Listeriaceae</taxon>
        <taxon>Brochothrix</taxon>
    </lineage>
</organism>
<keyword evidence="6" id="KW-1185">Reference proteome</keyword>
<evidence type="ECO:0000256" key="2">
    <source>
        <dbReference type="ARBA" id="ARBA00023002"/>
    </source>
</evidence>
<dbReference type="Proteomes" id="UP000243591">
    <property type="component" value="Chromosome"/>
</dbReference>
<gene>
    <name evidence="5" type="ORF">CNY62_04050</name>
</gene>
<dbReference type="RefSeq" id="WP_069125315.1">
    <property type="nucleotide sequence ID" value="NZ_CBCPKC010000005.1"/>
</dbReference>
<dbReference type="AlphaFoldDB" id="A0A1D2L907"/>
<evidence type="ECO:0000259" key="3">
    <source>
        <dbReference type="Pfam" id="PF01408"/>
    </source>
</evidence>
<dbReference type="EMBL" id="CP023483">
    <property type="protein sequence ID" value="ATF25629.1"/>
    <property type="molecule type" value="Genomic_DNA"/>
</dbReference>
<dbReference type="SUPFAM" id="SSF55347">
    <property type="entry name" value="Glyceraldehyde-3-phosphate dehydrogenase-like, C-terminal domain"/>
    <property type="match status" value="1"/>
</dbReference>
<dbReference type="GO" id="GO:0016491">
    <property type="term" value="F:oxidoreductase activity"/>
    <property type="evidence" value="ECO:0007669"/>
    <property type="project" value="UniProtKB-KW"/>
</dbReference>
<comment type="similarity">
    <text evidence="1">Belongs to the Gfo/Idh/MocA family.</text>
</comment>
<feature type="domain" description="GFO/IDH/MocA-like oxidoreductase" evidence="4">
    <location>
        <begin position="130"/>
        <end position="246"/>
    </location>
</feature>
<evidence type="ECO:0000313" key="5">
    <source>
        <dbReference type="EMBL" id="ATF25629.1"/>
    </source>
</evidence>
<proteinExistence type="inferred from homology"/>